<dbReference type="InterPro" id="IPR007219">
    <property type="entry name" value="XnlR_reg_dom"/>
</dbReference>
<dbReference type="SUPFAM" id="SSF57701">
    <property type="entry name" value="Zn2/Cys6 DNA-binding domain"/>
    <property type="match status" value="1"/>
</dbReference>
<feature type="region of interest" description="Disordered" evidence="4">
    <location>
        <begin position="1"/>
        <end position="30"/>
    </location>
</feature>
<dbReference type="EMBL" id="CAUWAG010000018">
    <property type="protein sequence ID" value="CAJ2510747.1"/>
    <property type="molecule type" value="Genomic_DNA"/>
</dbReference>
<dbReference type="SMART" id="SM00066">
    <property type="entry name" value="GAL4"/>
    <property type="match status" value="1"/>
</dbReference>
<dbReference type="InterPro" id="IPR036864">
    <property type="entry name" value="Zn2-C6_fun-type_DNA-bd_sf"/>
</dbReference>
<dbReference type="PANTHER" id="PTHR31001:SF87">
    <property type="entry name" value="COL-21"/>
    <property type="match status" value="1"/>
</dbReference>
<evidence type="ECO:0000256" key="3">
    <source>
        <dbReference type="ARBA" id="ARBA00023242"/>
    </source>
</evidence>
<reference evidence="6" key="1">
    <citation type="submission" date="2023-10" db="EMBL/GenBank/DDBJ databases">
        <authorList>
            <person name="Hackl T."/>
        </authorList>
    </citation>
    <scope>NUCLEOTIDE SEQUENCE</scope>
</reference>
<evidence type="ECO:0000256" key="2">
    <source>
        <dbReference type="ARBA" id="ARBA00022723"/>
    </source>
</evidence>
<dbReference type="GO" id="GO:0000981">
    <property type="term" value="F:DNA-binding transcription factor activity, RNA polymerase II-specific"/>
    <property type="evidence" value="ECO:0007669"/>
    <property type="project" value="InterPro"/>
</dbReference>
<dbReference type="Pfam" id="PF00172">
    <property type="entry name" value="Zn_clus"/>
    <property type="match status" value="1"/>
</dbReference>
<feature type="region of interest" description="Disordered" evidence="4">
    <location>
        <begin position="600"/>
        <end position="679"/>
    </location>
</feature>
<keyword evidence="7" id="KW-1185">Reference proteome</keyword>
<gene>
    <name evidence="6" type="ORF">KHLLAP_LOCUS11215</name>
</gene>
<evidence type="ECO:0000256" key="1">
    <source>
        <dbReference type="ARBA" id="ARBA00004123"/>
    </source>
</evidence>
<comment type="subcellular location">
    <subcellularLocation>
        <location evidence="1">Nucleus</location>
    </subcellularLocation>
</comment>
<dbReference type="Proteomes" id="UP001295740">
    <property type="component" value="Unassembled WGS sequence"/>
</dbReference>
<feature type="region of interest" description="Disordered" evidence="4">
    <location>
        <begin position="63"/>
        <end position="98"/>
    </location>
</feature>
<feature type="compositionally biased region" description="Polar residues" evidence="4">
    <location>
        <begin position="650"/>
        <end position="679"/>
    </location>
</feature>
<feature type="compositionally biased region" description="Low complexity" evidence="4">
    <location>
        <begin position="622"/>
        <end position="644"/>
    </location>
</feature>
<dbReference type="CDD" id="cd00067">
    <property type="entry name" value="GAL4"/>
    <property type="match status" value="1"/>
</dbReference>
<dbReference type="Gene3D" id="4.10.240.10">
    <property type="entry name" value="Zn(2)-C6 fungal-type DNA-binding domain"/>
    <property type="match status" value="1"/>
</dbReference>
<protein>
    <submittedName>
        <fullName evidence="6">Uu.00g063720.m01.CDS01</fullName>
    </submittedName>
</protein>
<accession>A0AAI8VTE2</accession>
<keyword evidence="2" id="KW-0479">Metal-binding</keyword>
<name>A0AAI8VTE2_9PEZI</name>
<dbReference type="InterPro" id="IPR050613">
    <property type="entry name" value="Sec_Metabolite_Reg"/>
</dbReference>
<evidence type="ECO:0000313" key="6">
    <source>
        <dbReference type="EMBL" id="CAJ2510747.1"/>
    </source>
</evidence>
<evidence type="ECO:0000313" key="7">
    <source>
        <dbReference type="Proteomes" id="UP001295740"/>
    </source>
</evidence>
<dbReference type="SMART" id="SM00906">
    <property type="entry name" value="Fungal_trans"/>
    <property type="match status" value="1"/>
</dbReference>
<organism evidence="6 7">
    <name type="scientific">Anthostomella pinea</name>
    <dbReference type="NCBI Taxonomy" id="933095"/>
    <lineage>
        <taxon>Eukaryota</taxon>
        <taxon>Fungi</taxon>
        <taxon>Dikarya</taxon>
        <taxon>Ascomycota</taxon>
        <taxon>Pezizomycotina</taxon>
        <taxon>Sordariomycetes</taxon>
        <taxon>Xylariomycetidae</taxon>
        <taxon>Xylariales</taxon>
        <taxon>Xylariaceae</taxon>
        <taxon>Anthostomella</taxon>
    </lineage>
</organism>
<evidence type="ECO:0000259" key="5">
    <source>
        <dbReference type="PROSITE" id="PS50048"/>
    </source>
</evidence>
<dbReference type="PANTHER" id="PTHR31001">
    <property type="entry name" value="UNCHARACTERIZED TRANSCRIPTIONAL REGULATORY PROTEIN"/>
    <property type="match status" value="1"/>
</dbReference>
<dbReference type="PROSITE" id="PS00463">
    <property type="entry name" value="ZN2_CY6_FUNGAL_1"/>
    <property type="match status" value="1"/>
</dbReference>
<keyword evidence="3" id="KW-0539">Nucleus</keyword>
<dbReference type="GO" id="GO:0006351">
    <property type="term" value="P:DNA-templated transcription"/>
    <property type="evidence" value="ECO:0007669"/>
    <property type="project" value="InterPro"/>
</dbReference>
<dbReference type="CDD" id="cd12148">
    <property type="entry name" value="fungal_TF_MHR"/>
    <property type="match status" value="1"/>
</dbReference>
<sequence>MSGPDGTEIAPPPQNIAISDGTKAPPRKRRRIVISCTECHRRKQKCDRQMPCTNCQTRNKSSACHYETGTPVPKVDRRDSSNSSGQDRPPEASDPAVPVKAADFGYSHNGVSTLGILRRIEGAGEPLAGMPGEGNIDDGFGLCERYKTLIRQLPAREYIDKLANIYFHDINWQYFGVDEPLFRALMDLWYNLPFQTLSRSGPQALDPMLRAFPALLFQMLASSLLYLPDGSGPTFESLKYTSQMTFDDLAYDYSESGNAILSLLGKRQMSIITVLAGWVRAAYLKVTEAWHQVGTCIRDAQEIGLHRDQMDPQPTADDSTEEVLEKMWMAQHRRTIWQILLTWDLHTGAVLGRPTSVDFRPMNRSPPLDAIIPRNPKRVPLVPRTENDPPTPLTRALWAFEVMRPLRDIIDLEKEGPFPKDFSKVEKIHQDILDLQARTPPPFRLENPDTRFDHLPECWWLPVVRPNLPQIPAFNMMALHRPYVFTRPDSRREALLASIQMLESQRQQFAVLQPAQHRTFALFFGTFDAIVMIASIYILFPKEHPELLSKTRQHFQWAVERFETMARRNRLAQAALGVLHAIWIRFKKAVSNGFLSHPSAAPETTCAKSSETEAAGSDTQTPSSQSGFSSSHQPSLASASGSSSIMPTPVTEQTNPISPSTGLTPASGTDNQNNILSNQEWSLPPNFDFSSIMPMYPMGDLAYNDLTGIFGGAGSGASTGGWSEPAPATSPALVTGGMPALHTVAPGQEEVPWQFGGEFGSDTIWNLLNQIPPN</sequence>
<dbReference type="InterPro" id="IPR001138">
    <property type="entry name" value="Zn2Cys6_DnaBD"/>
</dbReference>
<evidence type="ECO:0000256" key="4">
    <source>
        <dbReference type="SAM" id="MobiDB-lite"/>
    </source>
</evidence>
<proteinExistence type="predicted"/>
<feature type="domain" description="Zn(2)-C6 fungal-type" evidence="5">
    <location>
        <begin position="35"/>
        <end position="66"/>
    </location>
</feature>
<dbReference type="GO" id="GO:0005634">
    <property type="term" value="C:nucleus"/>
    <property type="evidence" value="ECO:0007669"/>
    <property type="project" value="UniProtKB-SubCell"/>
</dbReference>
<dbReference type="PROSITE" id="PS50048">
    <property type="entry name" value="ZN2_CY6_FUNGAL_2"/>
    <property type="match status" value="1"/>
</dbReference>
<dbReference type="GO" id="GO:0003677">
    <property type="term" value="F:DNA binding"/>
    <property type="evidence" value="ECO:0007669"/>
    <property type="project" value="InterPro"/>
</dbReference>
<comment type="caution">
    <text evidence="6">The sequence shown here is derived from an EMBL/GenBank/DDBJ whole genome shotgun (WGS) entry which is preliminary data.</text>
</comment>
<dbReference type="AlphaFoldDB" id="A0AAI8VTE2"/>
<dbReference type="GO" id="GO:0008270">
    <property type="term" value="F:zinc ion binding"/>
    <property type="evidence" value="ECO:0007669"/>
    <property type="project" value="InterPro"/>
</dbReference>